<dbReference type="EMBL" id="JACIDV010000021">
    <property type="protein sequence ID" value="MBB3948585.1"/>
    <property type="molecule type" value="Genomic_DNA"/>
</dbReference>
<proteinExistence type="predicted"/>
<dbReference type="GO" id="GO:0004034">
    <property type="term" value="F:aldose 1-epimerase activity"/>
    <property type="evidence" value="ECO:0007669"/>
    <property type="project" value="UniProtKB-EC"/>
</dbReference>
<evidence type="ECO:0000313" key="1">
    <source>
        <dbReference type="EMBL" id="MBB3948585.1"/>
    </source>
</evidence>
<keyword evidence="2" id="KW-1185">Reference proteome</keyword>
<dbReference type="GO" id="GO:0005975">
    <property type="term" value="P:carbohydrate metabolic process"/>
    <property type="evidence" value="ECO:0007669"/>
    <property type="project" value="InterPro"/>
</dbReference>
<dbReference type="SUPFAM" id="SSF74650">
    <property type="entry name" value="Galactose mutarotase-like"/>
    <property type="match status" value="1"/>
</dbReference>
<dbReference type="AlphaFoldDB" id="A0A7W6CH48"/>
<dbReference type="InterPro" id="IPR011013">
    <property type="entry name" value="Gal_mutarotase_sf_dom"/>
</dbReference>
<comment type="caution">
    <text evidence="1">The sequence shown here is derived from an EMBL/GenBank/DDBJ whole genome shotgun (WGS) entry which is preliminary data.</text>
</comment>
<dbReference type="Gene3D" id="2.70.98.10">
    <property type="match status" value="1"/>
</dbReference>
<dbReference type="InterPro" id="IPR008183">
    <property type="entry name" value="Aldose_1/G6P_1-epimerase"/>
</dbReference>
<dbReference type="Pfam" id="PF01263">
    <property type="entry name" value="Aldose_epim"/>
    <property type="match status" value="1"/>
</dbReference>
<protein>
    <submittedName>
        <fullName evidence="1">Aldose 1-epimerase</fullName>
        <ecNumber evidence="1">5.1.3.3</ecNumber>
    </submittedName>
</protein>
<accession>A0A7W6CH48</accession>
<gene>
    <name evidence="1" type="ORF">GGQ73_004573</name>
</gene>
<dbReference type="Proteomes" id="UP000565286">
    <property type="component" value="Unassembled WGS sequence"/>
</dbReference>
<organism evidence="1 2">
    <name type="scientific">Rhizobium skierniewicense</name>
    <dbReference type="NCBI Taxonomy" id="984260"/>
    <lineage>
        <taxon>Bacteria</taxon>
        <taxon>Pseudomonadati</taxon>
        <taxon>Pseudomonadota</taxon>
        <taxon>Alphaproteobacteria</taxon>
        <taxon>Hyphomicrobiales</taxon>
        <taxon>Rhizobiaceae</taxon>
        <taxon>Rhizobium/Agrobacterium group</taxon>
        <taxon>Rhizobium</taxon>
    </lineage>
</organism>
<keyword evidence="1" id="KW-0413">Isomerase</keyword>
<dbReference type="InterPro" id="IPR014718">
    <property type="entry name" value="GH-type_carb-bd"/>
</dbReference>
<dbReference type="GO" id="GO:0030246">
    <property type="term" value="F:carbohydrate binding"/>
    <property type="evidence" value="ECO:0007669"/>
    <property type="project" value="InterPro"/>
</dbReference>
<name>A0A7W6CH48_9HYPH</name>
<sequence>MTHLTHAEFGNILVPTKADVFEPWNWPKAGAYPLFPYHNRLYGACFTHAGVSHDVLPHPLLAGDAMHGPAHRRPWRVARQANDQVTLLLDYEADAEWPFAFEASQSFFLNDHGLTVELSITNRAGVPAPFALGWHPYFVAGLDRDVRTDASLAYALDPFHVPTGNPPLPRPEASLPAKSGYTQHLMNWSTARFDLDVGYQLVLGADPVFHHLAAHRTEYYMCLEPVSMAAGTLCQPEHQRTNLGLTILQPGESLTGNIRLHIQSMLE</sequence>
<evidence type="ECO:0000313" key="2">
    <source>
        <dbReference type="Proteomes" id="UP000565286"/>
    </source>
</evidence>
<reference evidence="1 2" key="1">
    <citation type="submission" date="2020-08" db="EMBL/GenBank/DDBJ databases">
        <title>Genomic Encyclopedia of Type Strains, Phase IV (KMG-IV): sequencing the most valuable type-strain genomes for metagenomic binning, comparative biology and taxonomic classification.</title>
        <authorList>
            <person name="Goeker M."/>
        </authorList>
    </citation>
    <scope>NUCLEOTIDE SEQUENCE [LARGE SCALE GENOMIC DNA]</scope>
    <source>
        <strain evidence="1 2">DSM 26438</strain>
    </source>
</reference>
<dbReference type="EC" id="5.1.3.3" evidence="1"/>